<keyword evidence="3" id="KW-0997">Cell inner membrane</keyword>
<evidence type="ECO:0000313" key="7">
    <source>
        <dbReference type="EMBL" id="CAB3778091.1"/>
    </source>
</evidence>
<keyword evidence="4" id="KW-0547">Nucleotide-binding</keyword>
<evidence type="ECO:0000256" key="2">
    <source>
        <dbReference type="ARBA" id="ARBA00022475"/>
    </source>
</evidence>
<dbReference type="GO" id="GO:0015188">
    <property type="term" value="F:L-isoleucine transmembrane transporter activity"/>
    <property type="evidence" value="ECO:0007669"/>
    <property type="project" value="TreeGrafter"/>
</dbReference>
<dbReference type="InterPro" id="IPR003593">
    <property type="entry name" value="AAA+_ATPase"/>
</dbReference>
<dbReference type="InterPro" id="IPR032823">
    <property type="entry name" value="BCA_ABC_TP_C"/>
</dbReference>
<keyword evidence="2" id="KW-1003">Cell membrane</keyword>
<evidence type="ECO:0000256" key="3">
    <source>
        <dbReference type="ARBA" id="ARBA00022519"/>
    </source>
</evidence>
<organism evidence="7 8">
    <name type="scientific">Paraburkholderia ultramafica</name>
    <dbReference type="NCBI Taxonomy" id="1544867"/>
    <lineage>
        <taxon>Bacteria</taxon>
        <taxon>Pseudomonadati</taxon>
        <taxon>Pseudomonadota</taxon>
        <taxon>Betaproteobacteria</taxon>
        <taxon>Burkholderiales</taxon>
        <taxon>Burkholderiaceae</taxon>
        <taxon>Paraburkholderia</taxon>
    </lineage>
</organism>
<protein>
    <submittedName>
        <fullName evidence="7">Lipopolysaccharide export system ATP-binding protein LptB</fullName>
        <ecNumber evidence="7">3.6.3.-</ecNumber>
    </submittedName>
</protein>
<evidence type="ECO:0000256" key="1">
    <source>
        <dbReference type="ARBA" id="ARBA00022448"/>
    </source>
</evidence>
<feature type="domain" description="ABC transporter" evidence="6">
    <location>
        <begin position="4"/>
        <end position="245"/>
    </location>
</feature>
<accession>A0A6S7AU44</accession>
<dbReference type="Proteomes" id="UP000494365">
    <property type="component" value="Unassembled WGS sequence"/>
</dbReference>
<dbReference type="FunFam" id="3.40.50.300:FF:000421">
    <property type="entry name" value="Branched-chain amino acid ABC transporter ATP-binding protein"/>
    <property type="match status" value="1"/>
</dbReference>
<keyword evidence="3" id="KW-0472">Membrane</keyword>
<reference evidence="7 8" key="1">
    <citation type="submission" date="2020-04" db="EMBL/GenBank/DDBJ databases">
        <authorList>
            <person name="De Canck E."/>
        </authorList>
    </citation>
    <scope>NUCLEOTIDE SEQUENCE [LARGE SCALE GENOMIC DNA]</scope>
    <source>
        <strain evidence="7 8">LMG 28614</strain>
    </source>
</reference>
<name>A0A6S7AU44_9BURK</name>
<dbReference type="EMBL" id="CADIKK010000002">
    <property type="protein sequence ID" value="CAB3778091.1"/>
    <property type="molecule type" value="Genomic_DNA"/>
</dbReference>
<dbReference type="Pfam" id="PF12399">
    <property type="entry name" value="BCA_ABC_TP_C"/>
    <property type="match status" value="1"/>
</dbReference>
<dbReference type="GO" id="GO:0005304">
    <property type="term" value="F:L-valine transmembrane transporter activity"/>
    <property type="evidence" value="ECO:0007669"/>
    <property type="project" value="TreeGrafter"/>
</dbReference>
<keyword evidence="5 7" id="KW-0067">ATP-binding</keyword>
<dbReference type="PANTHER" id="PTHR45772:SF7">
    <property type="entry name" value="AMINO ACID ABC TRANSPORTER ATP-BINDING PROTEIN"/>
    <property type="match status" value="1"/>
</dbReference>
<keyword evidence="8" id="KW-1185">Reference proteome</keyword>
<dbReference type="AlphaFoldDB" id="A0A6S7AU44"/>
<dbReference type="RefSeq" id="WP_175148015.1">
    <property type="nucleotide sequence ID" value="NZ_CADIKK010000002.1"/>
</dbReference>
<dbReference type="GO" id="GO:0005886">
    <property type="term" value="C:plasma membrane"/>
    <property type="evidence" value="ECO:0007669"/>
    <property type="project" value="TreeGrafter"/>
</dbReference>
<dbReference type="InterPro" id="IPR027417">
    <property type="entry name" value="P-loop_NTPase"/>
</dbReference>
<keyword evidence="7" id="KW-0378">Hydrolase</keyword>
<dbReference type="GO" id="GO:1903805">
    <property type="term" value="P:L-valine import across plasma membrane"/>
    <property type="evidence" value="ECO:0007669"/>
    <property type="project" value="TreeGrafter"/>
</dbReference>
<dbReference type="CDD" id="cd03219">
    <property type="entry name" value="ABC_Mj1267_LivG_branched"/>
    <property type="match status" value="1"/>
</dbReference>
<dbReference type="GO" id="GO:0015808">
    <property type="term" value="P:L-alanine transport"/>
    <property type="evidence" value="ECO:0007669"/>
    <property type="project" value="TreeGrafter"/>
</dbReference>
<gene>
    <name evidence="7" type="primary">lptB_1</name>
    <name evidence="7" type="ORF">LMG28614_00538</name>
</gene>
<dbReference type="Gene3D" id="3.40.50.300">
    <property type="entry name" value="P-loop containing nucleotide triphosphate hydrolases"/>
    <property type="match status" value="1"/>
</dbReference>
<evidence type="ECO:0000256" key="4">
    <source>
        <dbReference type="ARBA" id="ARBA00022741"/>
    </source>
</evidence>
<proteinExistence type="predicted"/>
<keyword evidence="1" id="KW-0813">Transport</keyword>
<sequence length="269" mass="29133">MSLLRVSGLSKSFGGLKAVDNVSFDLEAGQLLALLGPNGAGKTTCFNMVNGQLPPSSGSIRLDGQELVGMRPRDIWRLGVGRTFQIAATFNSMTVLENVRTALVSRERKTFSLWKSAGSRHADEAFALLEQVGMGADANRACGVLAYGDVKRVELAIALANRPKLLLMDEPTAGMAPQERNELMALTKRLVTEHKIGVLFTEHSMDVVFAYADRMIVLARGKLIAEGNAEAIRNDPRVQEVYFGTGKTFRPHAPLHDVAGGRQGQGARQ</sequence>
<dbReference type="GO" id="GO:0015192">
    <property type="term" value="F:L-phenylalanine transmembrane transporter activity"/>
    <property type="evidence" value="ECO:0007669"/>
    <property type="project" value="TreeGrafter"/>
</dbReference>
<dbReference type="InterPro" id="IPR003439">
    <property type="entry name" value="ABC_transporter-like_ATP-bd"/>
</dbReference>
<dbReference type="Pfam" id="PF00005">
    <property type="entry name" value="ABC_tran"/>
    <property type="match status" value="1"/>
</dbReference>
<dbReference type="GO" id="GO:0042941">
    <property type="term" value="P:D-alanine transmembrane transport"/>
    <property type="evidence" value="ECO:0007669"/>
    <property type="project" value="TreeGrafter"/>
</dbReference>
<evidence type="ECO:0000313" key="8">
    <source>
        <dbReference type="Proteomes" id="UP000494365"/>
    </source>
</evidence>
<dbReference type="PROSITE" id="PS50893">
    <property type="entry name" value="ABC_TRANSPORTER_2"/>
    <property type="match status" value="1"/>
</dbReference>
<dbReference type="EC" id="3.6.3.-" evidence="7"/>
<dbReference type="GO" id="GO:1903806">
    <property type="term" value="P:L-isoleucine import across plasma membrane"/>
    <property type="evidence" value="ECO:0007669"/>
    <property type="project" value="TreeGrafter"/>
</dbReference>
<dbReference type="SUPFAM" id="SSF52540">
    <property type="entry name" value="P-loop containing nucleoside triphosphate hydrolases"/>
    <property type="match status" value="1"/>
</dbReference>
<evidence type="ECO:0000256" key="5">
    <source>
        <dbReference type="ARBA" id="ARBA00022840"/>
    </source>
</evidence>
<dbReference type="GO" id="GO:0005524">
    <property type="term" value="F:ATP binding"/>
    <property type="evidence" value="ECO:0007669"/>
    <property type="project" value="UniProtKB-KW"/>
</dbReference>
<evidence type="ECO:0000259" key="6">
    <source>
        <dbReference type="PROSITE" id="PS50893"/>
    </source>
</evidence>
<dbReference type="GO" id="GO:0016887">
    <property type="term" value="F:ATP hydrolysis activity"/>
    <property type="evidence" value="ECO:0007669"/>
    <property type="project" value="InterPro"/>
</dbReference>
<dbReference type="PANTHER" id="PTHR45772">
    <property type="entry name" value="CONSERVED COMPONENT OF ABC TRANSPORTER FOR NATURAL AMINO ACIDS-RELATED"/>
    <property type="match status" value="1"/>
</dbReference>
<dbReference type="InterPro" id="IPR051120">
    <property type="entry name" value="ABC_AA/LPS_Transport"/>
</dbReference>
<dbReference type="SMART" id="SM00382">
    <property type="entry name" value="AAA"/>
    <property type="match status" value="1"/>
</dbReference>